<feature type="region of interest" description="Disordered" evidence="1">
    <location>
        <begin position="1"/>
        <end position="29"/>
    </location>
</feature>
<dbReference type="AlphaFoldDB" id="A0AAV7QGL9"/>
<name>A0AAV7QGL9_PLEWA</name>
<evidence type="ECO:0000313" key="2">
    <source>
        <dbReference type="EMBL" id="KAJ1138437.1"/>
    </source>
</evidence>
<evidence type="ECO:0000256" key="1">
    <source>
        <dbReference type="SAM" id="MobiDB-lite"/>
    </source>
</evidence>
<dbReference type="Proteomes" id="UP001066276">
    <property type="component" value="Chromosome 6"/>
</dbReference>
<reference evidence="2" key="1">
    <citation type="journal article" date="2022" name="bioRxiv">
        <title>Sequencing and chromosome-scale assembly of the giantPleurodeles waltlgenome.</title>
        <authorList>
            <person name="Brown T."/>
            <person name="Elewa A."/>
            <person name="Iarovenko S."/>
            <person name="Subramanian E."/>
            <person name="Araus A.J."/>
            <person name="Petzold A."/>
            <person name="Susuki M."/>
            <person name="Suzuki K.-i.T."/>
            <person name="Hayashi T."/>
            <person name="Toyoda A."/>
            <person name="Oliveira C."/>
            <person name="Osipova E."/>
            <person name="Leigh N.D."/>
            <person name="Simon A."/>
            <person name="Yun M.H."/>
        </authorList>
    </citation>
    <scope>NUCLEOTIDE SEQUENCE</scope>
    <source>
        <strain evidence="2">20211129_DDA</strain>
        <tissue evidence="2">Liver</tissue>
    </source>
</reference>
<proteinExistence type="predicted"/>
<accession>A0AAV7QGL9</accession>
<evidence type="ECO:0000313" key="3">
    <source>
        <dbReference type="Proteomes" id="UP001066276"/>
    </source>
</evidence>
<sequence length="90" mass="10149">MTLQWPQGREREEGDLPVVAGPKEEGMPTGIISPFLSRAVCRLSFRSLTHSELDDRKVERSLKLQLATTSLEKNKLALAAEEKRTKQQQS</sequence>
<gene>
    <name evidence="2" type="ORF">NDU88_004822</name>
</gene>
<organism evidence="2 3">
    <name type="scientific">Pleurodeles waltl</name>
    <name type="common">Iberian ribbed newt</name>
    <dbReference type="NCBI Taxonomy" id="8319"/>
    <lineage>
        <taxon>Eukaryota</taxon>
        <taxon>Metazoa</taxon>
        <taxon>Chordata</taxon>
        <taxon>Craniata</taxon>
        <taxon>Vertebrata</taxon>
        <taxon>Euteleostomi</taxon>
        <taxon>Amphibia</taxon>
        <taxon>Batrachia</taxon>
        <taxon>Caudata</taxon>
        <taxon>Salamandroidea</taxon>
        <taxon>Salamandridae</taxon>
        <taxon>Pleurodelinae</taxon>
        <taxon>Pleurodeles</taxon>
    </lineage>
</organism>
<dbReference type="EMBL" id="JANPWB010000010">
    <property type="protein sequence ID" value="KAJ1138437.1"/>
    <property type="molecule type" value="Genomic_DNA"/>
</dbReference>
<protein>
    <submittedName>
        <fullName evidence="2">Uncharacterized protein</fullName>
    </submittedName>
</protein>
<keyword evidence="3" id="KW-1185">Reference proteome</keyword>
<comment type="caution">
    <text evidence="2">The sequence shown here is derived from an EMBL/GenBank/DDBJ whole genome shotgun (WGS) entry which is preliminary data.</text>
</comment>